<dbReference type="Pfam" id="PF01740">
    <property type="entry name" value="STAS"/>
    <property type="match status" value="1"/>
</dbReference>
<reference evidence="3" key="1">
    <citation type="submission" date="2016-12" db="EMBL/GenBank/DDBJ databases">
        <title>Comparative genomics of four Isosphaeraceae planctomycetes: a common pool of plasmids and glycoside hydrolase genes.</title>
        <authorList>
            <person name="Ivanova A."/>
        </authorList>
    </citation>
    <scope>NUCLEOTIDE SEQUENCE [LARGE SCALE GENOMIC DNA]</scope>
    <source>
        <strain evidence="3">PX4</strain>
    </source>
</reference>
<dbReference type="RefSeq" id="WP_076343289.1">
    <property type="nucleotide sequence ID" value="NZ_CP019082.1"/>
</dbReference>
<dbReference type="CDD" id="cd07043">
    <property type="entry name" value="STAS_anti-anti-sigma_factors"/>
    <property type="match status" value="1"/>
</dbReference>
<dbReference type="InterPro" id="IPR002645">
    <property type="entry name" value="STAS_dom"/>
</dbReference>
<gene>
    <name evidence="2" type="ORF">BSF38_00478</name>
</gene>
<dbReference type="SUPFAM" id="SSF52091">
    <property type="entry name" value="SpoIIaa-like"/>
    <property type="match status" value="1"/>
</dbReference>
<keyword evidence="3" id="KW-1185">Reference proteome</keyword>
<dbReference type="Gene3D" id="3.30.750.24">
    <property type="entry name" value="STAS domain"/>
    <property type="match status" value="1"/>
</dbReference>
<protein>
    <submittedName>
        <fullName evidence="2">Anti-sigma-B factor antagonist</fullName>
    </submittedName>
</protein>
<dbReference type="STRING" id="1387353.BSF38_00478"/>
<dbReference type="AlphaFoldDB" id="A0A1U7CJF1"/>
<dbReference type="Proteomes" id="UP000186309">
    <property type="component" value="Chromosome"/>
</dbReference>
<accession>A0A1U7CJF1</accession>
<proteinExistence type="predicted"/>
<sequence length="116" mass="13582">MLNFTTSEVSDVMIINFEPTEEENYDWQLSQRDWLYKLLESREDGRFAIDLTDVNYLASSEIGFLVTIKRRIDRRKGQTVIYGVSPYIMDIFRTMNLHKVLDIVENRAAALAKLKS</sequence>
<dbReference type="KEGG" id="pbor:BSF38_00478"/>
<feature type="domain" description="STAS" evidence="1">
    <location>
        <begin position="32"/>
        <end position="114"/>
    </location>
</feature>
<dbReference type="PROSITE" id="PS50801">
    <property type="entry name" value="STAS"/>
    <property type="match status" value="1"/>
</dbReference>
<organism evidence="2 3">
    <name type="scientific">Paludisphaera borealis</name>
    <dbReference type="NCBI Taxonomy" id="1387353"/>
    <lineage>
        <taxon>Bacteria</taxon>
        <taxon>Pseudomonadati</taxon>
        <taxon>Planctomycetota</taxon>
        <taxon>Planctomycetia</taxon>
        <taxon>Isosphaerales</taxon>
        <taxon>Isosphaeraceae</taxon>
        <taxon>Paludisphaera</taxon>
    </lineage>
</organism>
<dbReference type="InterPro" id="IPR036513">
    <property type="entry name" value="STAS_dom_sf"/>
</dbReference>
<dbReference type="EMBL" id="CP019082">
    <property type="protein sequence ID" value="APW59064.1"/>
    <property type="molecule type" value="Genomic_DNA"/>
</dbReference>
<evidence type="ECO:0000313" key="3">
    <source>
        <dbReference type="Proteomes" id="UP000186309"/>
    </source>
</evidence>
<name>A0A1U7CJF1_9BACT</name>
<evidence type="ECO:0000313" key="2">
    <source>
        <dbReference type="EMBL" id="APW59064.1"/>
    </source>
</evidence>
<evidence type="ECO:0000259" key="1">
    <source>
        <dbReference type="PROSITE" id="PS50801"/>
    </source>
</evidence>
<dbReference type="OrthoDB" id="278639at2"/>